<evidence type="ECO:0000313" key="7">
    <source>
        <dbReference type="Proteomes" id="UP000244809"/>
    </source>
</evidence>
<dbReference type="GO" id="GO:0003676">
    <property type="term" value="F:nucleic acid binding"/>
    <property type="evidence" value="ECO:0007669"/>
    <property type="project" value="InterPro"/>
</dbReference>
<dbReference type="PANTHER" id="PTHR41286:SF1">
    <property type="entry name" value="HNH NUCLEASE YAJD-RELATED"/>
    <property type="match status" value="1"/>
</dbReference>
<keyword evidence="2" id="KW-0378">Hydrolase</keyword>
<dbReference type="AlphaFoldDB" id="A0AAD0JA55"/>
<dbReference type="InterPro" id="IPR002711">
    <property type="entry name" value="HNH"/>
</dbReference>
<protein>
    <recommendedName>
        <fullName evidence="4">Putative HNH nuclease YajD</fullName>
    </recommendedName>
</protein>
<evidence type="ECO:0000313" key="6">
    <source>
        <dbReference type="EMBL" id="AWG33605.1"/>
    </source>
</evidence>
<name>A0AAD0JA55_9BURK</name>
<keyword evidence="1" id="KW-0540">Nuclease</keyword>
<dbReference type="Pfam" id="PF01844">
    <property type="entry name" value="HNH"/>
    <property type="match status" value="1"/>
</dbReference>
<organism evidence="6 7">
    <name type="scientific">Burkholderia cenocepacia</name>
    <dbReference type="NCBI Taxonomy" id="95486"/>
    <lineage>
        <taxon>Bacteria</taxon>
        <taxon>Pseudomonadati</taxon>
        <taxon>Pseudomonadota</taxon>
        <taxon>Betaproteobacteria</taxon>
        <taxon>Burkholderiales</taxon>
        <taxon>Burkholderiaceae</taxon>
        <taxon>Burkholderia</taxon>
        <taxon>Burkholderia cepacia complex</taxon>
    </lineage>
</organism>
<reference evidence="6 7" key="1">
    <citation type="submission" date="2017-04" db="EMBL/GenBank/DDBJ databases">
        <title>Complete genome sequence of Burkholderia cenocepacia PC184 Midwest clone.</title>
        <authorList>
            <person name="Mulks M.H."/>
            <person name="Cooper V.S."/>
        </authorList>
    </citation>
    <scope>NUCLEOTIDE SEQUENCE [LARGE SCALE GENOMIC DNA]</scope>
    <source>
        <strain evidence="6 7">PC184 Mulks</strain>
    </source>
</reference>
<dbReference type="SMART" id="SM00507">
    <property type="entry name" value="HNHc"/>
    <property type="match status" value="1"/>
</dbReference>
<dbReference type="EMBL" id="CP021069">
    <property type="protein sequence ID" value="AWG33605.1"/>
    <property type="molecule type" value="Genomic_DNA"/>
</dbReference>
<dbReference type="PANTHER" id="PTHR41286">
    <property type="entry name" value="HNH NUCLEASE YAJD-RELATED"/>
    <property type="match status" value="1"/>
</dbReference>
<accession>A0AAD0JA55</accession>
<feature type="domain" description="HNH nuclease" evidence="5">
    <location>
        <begin position="54"/>
        <end position="108"/>
    </location>
</feature>
<sequence length="122" mass="13254">MPKKAPTQCRHYGCGRLVATPGYCAEHASDAVGWQSDRLRGSRHARGYGTAWTKLRREALARDNGLCVPCRKKGRIARAVAVDHVVSKAEGGTDELANLQSICKPCHDAKTATEAARGRGRR</sequence>
<dbReference type="Gene3D" id="1.10.30.50">
    <property type="match status" value="1"/>
</dbReference>
<dbReference type="GO" id="GO:0005829">
    <property type="term" value="C:cytosol"/>
    <property type="evidence" value="ECO:0007669"/>
    <property type="project" value="TreeGrafter"/>
</dbReference>
<proteinExistence type="inferred from homology"/>
<dbReference type="Proteomes" id="UP000244809">
    <property type="component" value="Chromosome 3"/>
</dbReference>
<gene>
    <name evidence="6" type="ORF">B9Z07_31530</name>
</gene>
<evidence type="ECO:0000259" key="5">
    <source>
        <dbReference type="SMART" id="SM00507"/>
    </source>
</evidence>
<evidence type="ECO:0000256" key="3">
    <source>
        <dbReference type="ARBA" id="ARBA00038412"/>
    </source>
</evidence>
<dbReference type="InterPro" id="IPR003615">
    <property type="entry name" value="HNH_nuc"/>
</dbReference>
<comment type="similarity">
    <text evidence="3">Belongs to the HNH nuclease family.</text>
</comment>
<dbReference type="GO" id="GO:0004519">
    <property type="term" value="F:endonuclease activity"/>
    <property type="evidence" value="ECO:0007669"/>
    <property type="project" value="InterPro"/>
</dbReference>
<evidence type="ECO:0000256" key="2">
    <source>
        <dbReference type="ARBA" id="ARBA00022801"/>
    </source>
</evidence>
<evidence type="ECO:0000256" key="4">
    <source>
        <dbReference type="ARBA" id="ARBA00040194"/>
    </source>
</evidence>
<evidence type="ECO:0000256" key="1">
    <source>
        <dbReference type="ARBA" id="ARBA00022722"/>
    </source>
</evidence>
<dbReference type="RefSeq" id="WP_034174561.1">
    <property type="nucleotide sequence ID" value="NZ_CADEUB010000012.1"/>
</dbReference>
<dbReference type="GO" id="GO:0008270">
    <property type="term" value="F:zinc ion binding"/>
    <property type="evidence" value="ECO:0007669"/>
    <property type="project" value="InterPro"/>
</dbReference>
<dbReference type="CDD" id="cd00085">
    <property type="entry name" value="HNHc"/>
    <property type="match status" value="1"/>
</dbReference>
<dbReference type="GO" id="GO:0016787">
    <property type="term" value="F:hydrolase activity"/>
    <property type="evidence" value="ECO:0007669"/>
    <property type="project" value="UniProtKB-KW"/>
</dbReference>